<dbReference type="Pfam" id="PF02397">
    <property type="entry name" value="Bac_transf"/>
    <property type="match status" value="1"/>
</dbReference>
<keyword evidence="2" id="KW-1133">Transmembrane helix</keyword>
<keyword evidence="4" id="KW-0808">Transferase</keyword>
<proteinExistence type="inferred from homology"/>
<dbReference type="RefSeq" id="WP_336557137.1">
    <property type="nucleotide sequence ID" value="NZ_JAYLLN010000003.1"/>
</dbReference>
<evidence type="ECO:0000256" key="1">
    <source>
        <dbReference type="ARBA" id="ARBA00006464"/>
    </source>
</evidence>
<accession>A0ABU8I2R6</accession>
<dbReference type="EC" id="2.7.8.-" evidence="4"/>
<dbReference type="GO" id="GO:0016740">
    <property type="term" value="F:transferase activity"/>
    <property type="evidence" value="ECO:0007669"/>
    <property type="project" value="UniProtKB-KW"/>
</dbReference>
<evidence type="ECO:0000256" key="2">
    <source>
        <dbReference type="SAM" id="Phobius"/>
    </source>
</evidence>
<name>A0ABU8I2R6_9SPHI</name>
<reference evidence="4 5" key="1">
    <citation type="submission" date="2024-01" db="EMBL/GenBank/DDBJ databases">
        <title>Sphingobacterium tenebrionis sp. nov., a novel endophyte isolated from tenebrio molitor intestines.</title>
        <authorList>
            <person name="Zhang C."/>
        </authorList>
    </citation>
    <scope>NUCLEOTIDE SEQUENCE [LARGE SCALE GENOMIC DNA]</scope>
    <source>
        <strain evidence="4 5">PU5-4</strain>
    </source>
</reference>
<evidence type="ECO:0000259" key="3">
    <source>
        <dbReference type="Pfam" id="PF02397"/>
    </source>
</evidence>
<keyword evidence="2" id="KW-0472">Membrane</keyword>
<keyword evidence="5" id="KW-1185">Reference proteome</keyword>
<feature type="transmembrane region" description="Helical" evidence="2">
    <location>
        <begin position="6"/>
        <end position="27"/>
    </location>
</feature>
<evidence type="ECO:0000313" key="4">
    <source>
        <dbReference type="EMBL" id="MEI5983690.1"/>
    </source>
</evidence>
<organism evidence="4 5">
    <name type="scientific">Sphingobacterium tenebrionis</name>
    <dbReference type="NCBI Taxonomy" id="3111775"/>
    <lineage>
        <taxon>Bacteria</taxon>
        <taxon>Pseudomonadati</taxon>
        <taxon>Bacteroidota</taxon>
        <taxon>Sphingobacteriia</taxon>
        <taxon>Sphingobacteriales</taxon>
        <taxon>Sphingobacteriaceae</taxon>
        <taxon>Sphingobacterium</taxon>
    </lineage>
</organism>
<comment type="similarity">
    <text evidence="1">Belongs to the bacterial sugar transferase family.</text>
</comment>
<feature type="domain" description="Bacterial sugar transferase" evidence="3">
    <location>
        <begin position="1"/>
        <end position="173"/>
    </location>
</feature>
<dbReference type="PANTHER" id="PTHR30576:SF8">
    <property type="entry name" value="UNDECAPRENYL-PHOSPHATE GALACTOSE PHOSPHOTRANSFERASE"/>
    <property type="match status" value="1"/>
</dbReference>
<comment type="caution">
    <text evidence="4">The sequence shown here is derived from an EMBL/GenBank/DDBJ whole genome shotgun (WGS) entry which is preliminary data.</text>
</comment>
<protein>
    <submittedName>
        <fullName evidence="4">Sugar transferase</fullName>
        <ecNumber evidence="4">2.7.8.-</ecNumber>
    </submittedName>
</protein>
<evidence type="ECO:0000313" key="5">
    <source>
        <dbReference type="Proteomes" id="UP001363035"/>
    </source>
</evidence>
<dbReference type="InterPro" id="IPR003362">
    <property type="entry name" value="Bact_transf"/>
</dbReference>
<dbReference type="Proteomes" id="UP001363035">
    <property type="component" value="Unassembled WGS sequence"/>
</dbReference>
<sequence>MIDLSISAIALFLFTPIFLIILIWLAIANNGKPFFFQTRPGLNGNLFKIIKFKTMNDKRDSQGNLLPDSERMTRIGNLVRKTSLDELPQLINVIKGDMALVGPRPLLPQYIPLYSEVQRRRHDVRPGITGWAQVNGRNAINWTRKFELDVWYVENLSFRLDIKIILLTIKKVFIREGISADGHATTDGFNGYN</sequence>
<keyword evidence="2" id="KW-0812">Transmembrane</keyword>
<dbReference type="PANTHER" id="PTHR30576">
    <property type="entry name" value="COLANIC BIOSYNTHESIS UDP-GLUCOSE LIPID CARRIER TRANSFERASE"/>
    <property type="match status" value="1"/>
</dbReference>
<gene>
    <name evidence="4" type="ORF">VJ786_02110</name>
</gene>
<dbReference type="EMBL" id="JAYLLN010000003">
    <property type="protein sequence ID" value="MEI5983690.1"/>
    <property type="molecule type" value="Genomic_DNA"/>
</dbReference>